<gene>
    <name evidence="10" type="primary">RRD1</name>
    <name evidence="10" type="ORF">EHS25_006797</name>
</gene>
<protein>
    <recommendedName>
        <fullName evidence="8">Serine/threonine-protein phosphatase 2A activator</fullName>
        <ecNumber evidence="8">5.2.1.8</ecNumber>
    </recommendedName>
    <alternativeName>
        <fullName evidence="8">Phosphotyrosyl phosphatase activator</fullName>
    </alternativeName>
</protein>
<organism evidence="10 11">
    <name type="scientific">Saitozyma podzolica</name>
    <dbReference type="NCBI Taxonomy" id="1890683"/>
    <lineage>
        <taxon>Eukaryota</taxon>
        <taxon>Fungi</taxon>
        <taxon>Dikarya</taxon>
        <taxon>Basidiomycota</taxon>
        <taxon>Agaricomycotina</taxon>
        <taxon>Tremellomycetes</taxon>
        <taxon>Tremellales</taxon>
        <taxon>Trimorphomycetaceae</taxon>
        <taxon>Saitozyma</taxon>
    </lineage>
</organism>
<evidence type="ECO:0000256" key="7">
    <source>
        <dbReference type="ARBA" id="ARBA00025287"/>
    </source>
</evidence>
<dbReference type="STRING" id="1890683.A0A427XRN2"/>
<evidence type="ECO:0000256" key="6">
    <source>
        <dbReference type="ARBA" id="ARBA00023235"/>
    </source>
</evidence>
<dbReference type="GO" id="GO:0000159">
    <property type="term" value="C:protein phosphatase type 2A complex"/>
    <property type="evidence" value="ECO:0007669"/>
    <property type="project" value="TreeGrafter"/>
</dbReference>
<dbReference type="GO" id="GO:0005737">
    <property type="term" value="C:cytoplasm"/>
    <property type="evidence" value="ECO:0007669"/>
    <property type="project" value="UniProtKB-SubCell"/>
</dbReference>
<keyword evidence="5 8" id="KW-0697">Rotamase</keyword>
<evidence type="ECO:0000256" key="9">
    <source>
        <dbReference type="SAM" id="MobiDB-lite"/>
    </source>
</evidence>
<feature type="region of interest" description="Disordered" evidence="9">
    <location>
        <begin position="254"/>
        <end position="284"/>
    </location>
</feature>
<dbReference type="GO" id="GO:0007052">
    <property type="term" value="P:mitotic spindle organization"/>
    <property type="evidence" value="ECO:0007669"/>
    <property type="project" value="TreeGrafter"/>
</dbReference>
<dbReference type="OrthoDB" id="16120at2759"/>
<proteinExistence type="inferred from homology"/>
<dbReference type="GO" id="GO:0003755">
    <property type="term" value="F:peptidyl-prolyl cis-trans isomerase activity"/>
    <property type="evidence" value="ECO:0007669"/>
    <property type="project" value="UniProtKB-KW"/>
</dbReference>
<dbReference type="InterPro" id="IPR004327">
    <property type="entry name" value="Phstyr_phstse_ac"/>
</dbReference>
<comment type="function">
    <text evidence="7">PPIases accelerate the folding of proteins. It catalyzes the cis-trans isomerization of proline imidic peptide bonds in oligopeptides. Acts as a regulatory subunit for PP2A-like phosphatases modulating their activity or substrate specificity, probably by inducing a conformational change in the catalytic subunit, a direct target of the PPIase. Can reactivate inactive phosphatase PP2A-phosphatase methylesterase complexes (PP2Ai) in presence of ATP and Mg(2+) by dissociating the inactive form from the complex.</text>
</comment>
<feature type="region of interest" description="Disordered" evidence="9">
    <location>
        <begin position="384"/>
        <end position="429"/>
    </location>
</feature>
<evidence type="ECO:0000256" key="8">
    <source>
        <dbReference type="RuleBase" id="RU361210"/>
    </source>
</evidence>
<accession>A0A427XRN2</accession>
<dbReference type="Proteomes" id="UP000279259">
    <property type="component" value="Unassembled WGS sequence"/>
</dbReference>
<name>A0A427XRN2_9TREE</name>
<dbReference type="SUPFAM" id="SSF140984">
    <property type="entry name" value="PTPA-like"/>
    <property type="match status" value="2"/>
</dbReference>
<comment type="subcellular location">
    <subcellularLocation>
        <location evidence="2 8">Cytoplasm</location>
    </subcellularLocation>
</comment>
<keyword evidence="6 8" id="KW-0413">Isomerase</keyword>
<dbReference type="InterPro" id="IPR037218">
    <property type="entry name" value="PTPA_sf"/>
</dbReference>
<evidence type="ECO:0000256" key="4">
    <source>
        <dbReference type="ARBA" id="ARBA00022490"/>
    </source>
</evidence>
<reference evidence="10 11" key="1">
    <citation type="submission" date="2018-11" db="EMBL/GenBank/DDBJ databases">
        <title>Genome sequence of Saitozyma podzolica DSM 27192.</title>
        <authorList>
            <person name="Aliyu H."/>
            <person name="Gorte O."/>
            <person name="Ochsenreither K."/>
        </authorList>
    </citation>
    <scope>NUCLEOTIDE SEQUENCE [LARGE SCALE GENOMIC DNA]</scope>
    <source>
        <strain evidence="10 11">DSM 27192</strain>
    </source>
</reference>
<keyword evidence="11" id="KW-1185">Reference proteome</keyword>
<dbReference type="EC" id="5.2.1.8" evidence="8"/>
<evidence type="ECO:0000256" key="5">
    <source>
        <dbReference type="ARBA" id="ARBA00023110"/>
    </source>
</evidence>
<comment type="caution">
    <text evidence="10">The sequence shown here is derived from an EMBL/GenBank/DDBJ whole genome shotgun (WGS) entry which is preliminary data.</text>
</comment>
<sequence>MSMAPPTLPRTTAESASRRSVLLPSDPAPPAPLLTTQHNVDLWPSTPGFKGFWGWVQRRCDRIRGREIVTGRYDTAAEGIQHLMRMLDSMMAWVEEIPPLPQENQRFGNLAFRKYIKLVEERLPPLLQTPPLPPALPGQLLPLFLNSHAFGHPTRLDYGTGHELAFVLGLWCCVVSGWIGGEHKEDEEDELVLRVFARYLDLTTLLQKTYRLEPAGSHGVWGLDDYCFLPYLFGSAQLLGGSFTPAESLSLALNPPPAPAATSSASSGMTPTPTHPATDAPATTTAVASTAVSSAFANNNHNDNDNAPPVPPRITDLYTLSLYRLTTFKRGASFSEHSPLLYSLSQLPSWAKPHSGLRKMFLGEVVGKRVVVQGLWRLTSECPRGDESDVGNEAVRRSAGERVTPREGKTGQSSTPQRPEMSYERQTRARARAFGTPSTIIPPIPTLY</sequence>
<dbReference type="PANTHER" id="PTHR10012:SF5">
    <property type="entry name" value="SERINE_THREONINE-PROTEIN PHOSPHATASE 2A ACTIVATOR 2"/>
    <property type="match status" value="1"/>
</dbReference>
<comment type="catalytic activity">
    <reaction evidence="1 8">
        <text>[protein]-peptidylproline (omega=180) = [protein]-peptidylproline (omega=0)</text>
        <dbReference type="Rhea" id="RHEA:16237"/>
        <dbReference type="Rhea" id="RHEA-COMP:10747"/>
        <dbReference type="Rhea" id="RHEA-COMP:10748"/>
        <dbReference type="ChEBI" id="CHEBI:83833"/>
        <dbReference type="ChEBI" id="CHEBI:83834"/>
        <dbReference type="EC" id="5.2.1.8"/>
    </reaction>
</comment>
<keyword evidence="4 8" id="KW-0963">Cytoplasm</keyword>
<dbReference type="Gene3D" id="1.20.120.1150">
    <property type="match status" value="1"/>
</dbReference>
<evidence type="ECO:0000256" key="2">
    <source>
        <dbReference type="ARBA" id="ARBA00004496"/>
    </source>
</evidence>
<feature type="compositionally biased region" description="Basic and acidic residues" evidence="9">
    <location>
        <begin position="394"/>
        <end position="409"/>
    </location>
</feature>
<dbReference type="GO" id="GO:0005634">
    <property type="term" value="C:nucleus"/>
    <property type="evidence" value="ECO:0007669"/>
    <property type="project" value="TreeGrafter"/>
</dbReference>
<comment type="similarity">
    <text evidence="3 8">Belongs to the PTPA-type PPIase family.</text>
</comment>
<dbReference type="GO" id="GO:0008160">
    <property type="term" value="F:protein tyrosine phosphatase activator activity"/>
    <property type="evidence" value="ECO:0007669"/>
    <property type="project" value="TreeGrafter"/>
</dbReference>
<dbReference type="InterPro" id="IPR043170">
    <property type="entry name" value="PTPA_C_lid"/>
</dbReference>
<evidence type="ECO:0000313" key="10">
    <source>
        <dbReference type="EMBL" id="RSH81441.1"/>
    </source>
</evidence>
<feature type="region of interest" description="Disordered" evidence="9">
    <location>
        <begin position="1"/>
        <end position="30"/>
    </location>
</feature>
<evidence type="ECO:0000313" key="11">
    <source>
        <dbReference type="Proteomes" id="UP000279259"/>
    </source>
</evidence>
<feature type="compositionally biased region" description="Low complexity" evidence="9">
    <location>
        <begin position="260"/>
        <end position="284"/>
    </location>
</feature>
<dbReference type="EMBL" id="RSCD01000030">
    <property type="protein sequence ID" value="RSH81441.1"/>
    <property type="molecule type" value="Genomic_DNA"/>
</dbReference>
<evidence type="ECO:0000256" key="3">
    <source>
        <dbReference type="ARBA" id="ARBA00011019"/>
    </source>
</evidence>
<dbReference type="Pfam" id="PF03095">
    <property type="entry name" value="PTPA"/>
    <property type="match status" value="1"/>
</dbReference>
<evidence type="ECO:0000256" key="1">
    <source>
        <dbReference type="ARBA" id="ARBA00000971"/>
    </source>
</evidence>
<dbReference type="AlphaFoldDB" id="A0A427XRN2"/>
<dbReference type="PANTHER" id="PTHR10012">
    <property type="entry name" value="SERINE/THREONINE-PROTEIN PHOSPHATASE 2A REGULATORY SUBUNIT B"/>
    <property type="match status" value="1"/>
</dbReference>